<comment type="pathway">
    <text evidence="2 12">Amino-acid biosynthesis; L-lysine biosynthesis via DAP pathway; (S)-tetrahydrodipicolinate from L-aspartate: step 3/4.</text>
</comment>
<evidence type="ECO:0000256" key="6">
    <source>
        <dbReference type="ARBA" id="ARBA00022605"/>
    </source>
</evidence>
<evidence type="ECO:0000256" key="10">
    <source>
        <dbReference type="ARBA" id="ARBA00023270"/>
    </source>
</evidence>
<dbReference type="Pfam" id="PF00701">
    <property type="entry name" value="DHDPS"/>
    <property type="match status" value="1"/>
</dbReference>
<dbReference type="Gene3D" id="3.20.20.70">
    <property type="entry name" value="Aldolase class I"/>
    <property type="match status" value="1"/>
</dbReference>
<protein>
    <recommendedName>
        <fullName evidence="4 12">4-hydroxy-tetrahydrodipicolinate synthase</fullName>
        <shortName evidence="12">HTPA synthase</shortName>
        <ecNumber evidence="4 12">4.3.3.7</ecNumber>
    </recommendedName>
</protein>
<keyword evidence="15" id="KW-1185">Reference proteome</keyword>
<keyword evidence="7 12" id="KW-0220">Diaminopimelate biosynthesis</keyword>
<keyword evidence="9 12" id="KW-0456">Lyase</keyword>
<dbReference type="PANTHER" id="PTHR12128:SF66">
    <property type="entry name" value="4-HYDROXY-2-OXOGLUTARATE ALDOLASE, MITOCHONDRIAL"/>
    <property type="match status" value="1"/>
</dbReference>
<evidence type="ECO:0000256" key="3">
    <source>
        <dbReference type="ARBA" id="ARBA00007592"/>
    </source>
</evidence>
<dbReference type="InterPro" id="IPR013785">
    <property type="entry name" value="Aldolase_TIM"/>
</dbReference>
<keyword evidence="10 12" id="KW-0704">Schiff base</keyword>
<dbReference type="RefSeq" id="WP_290139410.1">
    <property type="nucleotide sequence ID" value="NZ_CP101620.1"/>
</dbReference>
<dbReference type="SUPFAM" id="SSF51569">
    <property type="entry name" value="Aldolase"/>
    <property type="match status" value="1"/>
</dbReference>
<evidence type="ECO:0000256" key="7">
    <source>
        <dbReference type="ARBA" id="ARBA00022915"/>
    </source>
</evidence>
<comment type="similarity">
    <text evidence="3 12 13">Belongs to the DapA family.</text>
</comment>
<name>A0ABY5I1H1_9FIRM</name>
<evidence type="ECO:0000256" key="1">
    <source>
        <dbReference type="ARBA" id="ARBA00003294"/>
    </source>
</evidence>
<evidence type="ECO:0000256" key="8">
    <source>
        <dbReference type="ARBA" id="ARBA00023154"/>
    </source>
</evidence>
<dbReference type="Proteomes" id="UP001060112">
    <property type="component" value="Chromosome"/>
</dbReference>
<evidence type="ECO:0000256" key="9">
    <source>
        <dbReference type="ARBA" id="ARBA00023239"/>
    </source>
</evidence>
<evidence type="ECO:0000256" key="13">
    <source>
        <dbReference type="PIRNR" id="PIRNR001365"/>
    </source>
</evidence>
<evidence type="ECO:0000313" key="15">
    <source>
        <dbReference type="Proteomes" id="UP001060112"/>
    </source>
</evidence>
<comment type="catalytic activity">
    <reaction evidence="11 12">
        <text>L-aspartate 4-semialdehyde + pyruvate = (2S,4S)-4-hydroxy-2,3,4,5-tetrahydrodipicolinate + H2O + H(+)</text>
        <dbReference type="Rhea" id="RHEA:34171"/>
        <dbReference type="ChEBI" id="CHEBI:15361"/>
        <dbReference type="ChEBI" id="CHEBI:15377"/>
        <dbReference type="ChEBI" id="CHEBI:15378"/>
        <dbReference type="ChEBI" id="CHEBI:67139"/>
        <dbReference type="ChEBI" id="CHEBI:537519"/>
        <dbReference type="EC" id="4.3.3.7"/>
    </reaction>
</comment>
<evidence type="ECO:0000256" key="2">
    <source>
        <dbReference type="ARBA" id="ARBA00005120"/>
    </source>
</evidence>
<dbReference type="PIRSF" id="PIRSF001365">
    <property type="entry name" value="DHDPS"/>
    <property type="match status" value="1"/>
</dbReference>
<dbReference type="PANTHER" id="PTHR12128">
    <property type="entry name" value="DIHYDRODIPICOLINATE SYNTHASE"/>
    <property type="match status" value="1"/>
</dbReference>
<keyword evidence="5 12" id="KW-0963">Cytoplasm</keyword>
<comment type="function">
    <text evidence="1 12">Catalyzes the condensation of (S)-aspartate-beta-semialdehyde [(S)-ASA] and pyruvate to 4-hydroxy-tetrahydrodipicolinate (HTPA).</text>
</comment>
<feature type="site" description="Part of a proton relay during catalysis" evidence="12">
    <location>
        <position position="106"/>
    </location>
</feature>
<evidence type="ECO:0000256" key="12">
    <source>
        <dbReference type="HAMAP-Rule" id="MF_00418"/>
    </source>
</evidence>
<feature type="site" description="Part of a proton relay during catalysis" evidence="12">
    <location>
        <position position="43"/>
    </location>
</feature>
<comment type="caution">
    <text evidence="12">Was originally thought to be a dihydrodipicolinate synthase (DHDPS), catalyzing the condensation of (S)-aspartate-beta-semialdehyde [(S)-ASA] and pyruvate to dihydrodipicolinate (DHDP). However, it was shown in E.coli that the product of the enzymatic reaction is not dihydrodipicolinate but in fact (4S)-4-hydroxy-2,3,4,5-tetrahydro-(2S)-dipicolinic acid (HTPA), and that the consecutive dehydration reaction leading to DHDP is not spontaneous but catalyzed by DapB.</text>
</comment>
<dbReference type="InterPro" id="IPR005263">
    <property type="entry name" value="DapA"/>
</dbReference>
<feature type="active site" description="Proton donor/acceptor" evidence="12">
    <location>
        <position position="132"/>
    </location>
</feature>
<feature type="binding site" evidence="12">
    <location>
        <position position="44"/>
    </location>
    <ligand>
        <name>pyruvate</name>
        <dbReference type="ChEBI" id="CHEBI:15361"/>
    </ligand>
</feature>
<gene>
    <name evidence="12 14" type="primary">dapA</name>
    <name evidence="14" type="ORF">NMU03_14475</name>
</gene>
<comment type="subcellular location">
    <subcellularLocation>
        <location evidence="12">Cytoplasm</location>
    </subcellularLocation>
</comment>
<dbReference type="SMART" id="SM01130">
    <property type="entry name" value="DHDPS"/>
    <property type="match status" value="1"/>
</dbReference>
<evidence type="ECO:0000256" key="5">
    <source>
        <dbReference type="ARBA" id="ARBA00022490"/>
    </source>
</evidence>
<keyword evidence="6 12" id="KW-0028">Amino-acid biosynthesis</keyword>
<comment type="subunit">
    <text evidence="12">Homotetramer; dimer of dimers.</text>
</comment>
<organism evidence="14 15">
    <name type="scientific">Allocoprobacillus halotolerans</name>
    <dbReference type="NCBI Taxonomy" id="2944914"/>
    <lineage>
        <taxon>Bacteria</taxon>
        <taxon>Bacillati</taxon>
        <taxon>Bacillota</taxon>
        <taxon>Erysipelotrichia</taxon>
        <taxon>Erysipelotrichales</taxon>
        <taxon>Erysipelotrichaceae</taxon>
        <taxon>Allocoprobacillus</taxon>
    </lineage>
</organism>
<feature type="binding site" evidence="12">
    <location>
        <position position="201"/>
    </location>
    <ligand>
        <name>pyruvate</name>
        <dbReference type="ChEBI" id="CHEBI:15361"/>
    </ligand>
</feature>
<sequence length="286" mass="32772">MKDIYTALMTPFNQDLSIDYPGLYRVLDKLIHEGNKSFVLCGTTGETSTLKLDERRVLVERVLNKYPRIRVIVGICSNNTAEVIRHIQMYHDNPAIYAFLIIVPYYIKPSQEGIYKHFDMIASSTDKKLLIYNIPSRCGVAITPETVIRLAKKHSHIIGMKQCGPLEDIAAIKTVLPLFKIYLGDDHLLLEGLKMQIDGLISVASHIDYPLIEKIIQQEQTFDDWCLKVLSQFLFKESNPAPIKYILSQMGYIQNILRPPLTSVSLQLEKELVPLIEKYKQNDLKH</sequence>
<reference evidence="14" key="1">
    <citation type="submission" date="2022-07" db="EMBL/GenBank/DDBJ databases">
        <title>Faecal culturing of patients with breast cancer.</title>
        <authorList>
            <person name="Teng N.M.Y."/>
            <person name="Kiu R."/>
            <person name="Evans R."/>
            <person name="Baker D.J."/>
            <person name="Zenner C."/>
            <person name="Robinson S.D."/>
            <person name="Hall L.J."/>
        </authorList>
    </citation>
    <scope>NUCLEOTIDE SEQUENCE</scope>
    <source>
        <strain evidence="14">LH1062</strain>
    </source>
</reference>
<keyword evidence="8 12" id="KW-0457">Lysine biosynthesis</keyword>
<dbReference type="HAMAP" id="MF_00418">
    <property type="entry name" value="DapA"/>
    <property type="match status" value="1"/>
</dbReference>
<evidence type="ECO:0000256" key="11">
    <source>
        <dbReference type="ARBA" id="ARBA00047836"/>
    </source>
</evidence>
<proteinExistence type="inferred from homology"/>
<evidence type="ECO:0000256" key="4">
    <source>
        <dbReference type="ARBA" id="ARBA00012086"/>
    </source>
</evidence>
<dbReference type="EC" id="4.3.3.7" evidence="4 12"/>
<evidence type="ECO:0000313" key="14">
    <source>
        <dbReference type="EMBL" id="UTY38785.1"/>
    </source>
</evidence>
<feature type="active site" description="Schiff-base intermediate with substrate" evidence="12">
    <location>
        <position position="161"/>
    </location>
</feature>
<dbReference type="InterPro" id="IPR002220">
    <property type="entry name" value="DapA-like"/>
</dbReference>
<accession>A0ABY5I1H1</accession>
<dbReference type="EMBL" id="CP101620">
    <property type="protein sequence ID" value="UTY38785.1"/>
    <property type="molecule type" value="Genomic_DNA"/>
</dbReference>
<dbReference type="NCBIfam" id="TIGR00674">
    <property type="entry name" value="dapA"/>
    <property type="match status" value="1"/>
</dbReference>
<dbReference type="GO" id="GO:0008840">
    <property type="term" value="F:4-hydroxy-tetrahydrodipicolinate synthase activity"/>
    <property type="evidence" value="ECO:0007669"/>
    <property type="project" value="UniProtKB-EC"/>
</dbReference>
<dbReference type="PRINTS" id="PR00146">
    <property type="entry name" value="DHPICSNTHASE"/>
</dbReference>